<dbReference type="Proteomes" id="UP000243459">
    <property type="component" value="Chromosome 4"/>
</dbReference>
<evidence type="ECO:0000313" key="2">
    <source>
        <dbReference type="EMBL" id="ONK72159.1"/>
    </source>
</evidence>
<organism evidence="2 3">
    <name type="scientific">Asparagus officinalis</name>
    <name type="common">Garden asparagus</name>
    <dbReference type="NCBI Taxonomy" id="4686"/>
    <lineage>
        <taxon>Eukaryota</taxon>
        <taxon>Viridiplantae</taxon>
        <taxon>Streptophyta</taxon>
        <taxon>Embryophyta</taxon>
        <taxon>Tracheophyta</taxon>
        <taxon>Spermatophyta</taxon>
        <taxon>Magnoliopsida</taxon>
        <taxon>Liliopsida</taxon>
        <taxon>Asparagales</taxon>
        <taxon>Asparagaceae</taxon>
        <taxon>Asparagoideae</taxon>
        <taxon>Asparagus</taxon>
    </lineage>
</organism>
<dbReference type="Gramene" id="ONK72159">
    <property type="protein sequence ID" value="ONK72159"/>
    <property type="gene ID" value="A4U43_C04F16400"/>
</dbReference>
<sequence length="148" mass="16783">MEPWIVILLTLTLSLPFLLSKLKTKAPSLPPGPSTIAFFAKNIIFHKKSLFQLEQVIHELHKTYGPIISLQTPPHPTIFIEDRDIAHRALVQLGPAIADRPPVKEPNVYLTCDGHDISSAPYGSLWRLLRRNLASEMLHPSRVIRRRT</sequence>
<dbReference type="InterPro" id="IPR001128">
    <property type="entry name" value="Cyt_P450"/>
</dbReference>
<dbReference type="Pfam" id="PF00067">
    <property type="entry name" value="p450"/>
    <property type="match status" value="1"/>
</dbReference>
<feature type="chain" id="PRO_5024453195" description="Cytochrome P450" evidence="1">
    <location>
        <begin position="21"/>
        <end position="148"/>
    </location>
</feature>
<feature type="signal peptide" evidence="1">
    <location>
        <begin position="1"/>
        <end position="20"/>
    </location>
</feature>
<dbReference type="Gene3D" id="1.10.630.10">
    <property type="entry name" value="Cytochrome P450"/>
    <property type="match status" value="1"/>
</dbReference>
<evidence type="ECO:0000313" key="3">
    <source>
        <dbReference type="Proteomes" id="UP000243459"/>
    </source>
</evidence>
<dbReference type="GO" id="GO:0020037">
    <property type="term" value="F:heme binding"/>
    <property type="evidence" value="ECO:0007669"/>
    <property type="project" value="InterPro"/>
</dbReference>
<protein>
    <recommendedName>
        <fullName evidence="4">Cytochrome P450</fullName>
    </recommendedName>
</protein>
<gene>
    <name evidence="2" type="ORF">A4U43_C04F16400</name>
</gene>
<dbReference type="GO" id="GO:0016705">
    <property type="term" value="F:oxidoreductase activity, acting on paired donors, with incorporation or reduction of molecular oxygen"/>
    <property type="evidence" value="ECO:0007669"/>
    <property type="project" value="InterPro"/>
</dbReference>
<reference evidence="3" key="1">
    <citation type="journal article" date="2017" name="Nat. Commun.">
        <title>The asparagus genome sheds light on the origin and evolution of a young Y chromosome.</title>
        <authorList>
            <person name="Harkess A."/>
            <person name="Zhou J."/>
            <person name="Xu C."/>
            <person name="Bowers J.E."/>
            <person name="Van der Hulst R."/>
            <person name="Ayyampalayam S."/>
            <person name="Mercati F."/>
            <person name="Riccardi P."/>
            <person name="McKain M.R."/>
            <person name="Kakrana A."/>
            <person name="Tang H."/>
            <person name="Ray J."/>
            <person name="Groenendijk J."/>
            <person name="Arikit S."/>
            <person name="Mathioni S.M."/>
            <person name="Nakano M."/>
            <person name="Shan H."/>
            <person name="Telgmann-Rauber A."/>
            <person name="Kanno A."/>
            <person name="Yue Z."/>
            <person name="Chen H."/>
            <person name="Li W."/>
            <person name="Chen Y."/>
            <person name="Xu X."/>
            <person name="Zhang Y."/>
            <person name="Luo S."/>
            <person name="Chen H."/>
            <person name="Gao J."/>
            <person name="Mao Z."/>
            <person name="Pires J.C."/>
            <person name="Luo M."/>
            <person name="Kudrna D."/>
            <person name="Wing R.A."/>
            <person name="Meyers B.C."/>
            <person name="Yi K."/>
            <person name="Kong H."/>
            <person name="Lavrijsen P."/>
            <person name="Sunseri F."/>
            <person name="Falavigna A."/>
            <person name="Ye Y."/>
            <person name="Leebens-Mack J.H."/>
            <person name="Chen G."/>
        </authorList>
    </citation>
    <scope>NUCLEOTIDE SEQUENCE [LARGE SCALE GENOMIC DNA]</scope>
    <source>
        <strain evidence="3">cv. DH0086</strain>
    </source>
</reference>
<accession>A0A5P1F606</accession>
<name>A0A5P1F606_ASPOF</name>
<evidence type="ECO:0000256" key="1">
    <source>
        <dbReference type="SAM" id="SignalP"/>
    </source>
</evidence>
<dbReference type="AlphaFoldDB" id="A0A5P1F606"/>
<dbReference type="EMBL" id="CM007384">
    <property type="protein sequence ID" value="ONK72159.1"/>
    <property type="molecule type" value="Genomic_DNA"/>
</dbReference>
<proteinExistence type="predicted"/>
<dbReference type="SUPFAM" id="SSF48264">
    <property type="entry name" value="Cytochrome P450"/>
    <property type="match status" value="1"/>
</dbReference>
<evidence type="ECO:0008006" key="4">
    <source>
        <dbReference type="Google" id="ProtNLM"/>
    </source>
</evidence>
<keyword evidence="3" id="KW-1185">Reference proteome</keyword>
<dbReference type="OMA" id="TIYIASH"/>
<dbReference type="InterPro" id="IPR036396">
    <property type="entry name" value="Cyt_P450_sf"/>
</dbReference>
<dbReference type="GO" id="GO:0004497">
    <property type="term" value="F:monooxygenase activity"/>
    <property type="evidence" value="ECO:0007669"/>
    <property type="project" value="InterPro"/>
</dbReference>
<dbReference type="GO" id="GO:0005506">
    <property type="term" value="F:iron ion binding"/>
    <property type="evidence" value="ECO:0007669"/>
    <property type="project" value="InterPro"/>
</dbReference>
<dbReference type="PANTHER" id="PTHR24299">
    <property type="entry name" value="CYTOCHROME P450 FAMILY 1"/>
    <property type="match status" value="1"/>
</dbReference>
<dbReference type="PANTHER" id="PTHR24299:SF14">
    <property type="entry name" value="OS10G0514300 PROTEIN"/>
    <property type="match status" value="1"/>
</dbReference>
<keyword evidence="1" id="KW-0732">Signal</keyword>